<dbReference type="PRINTS" id="PR00038">
    <property type="entry name" value="HTHLUXR"/>
</dbReference>
<dbReference type="PROSITE" id="PS00622">
    <property type="entry name" value="HTH_LUXR_1"/>
    <property type="match status" value="1"/>
</dbReference>
<dbReference type="AlphaFoldDB" id="A0A6P1Q0N4"/>
<evidence type="ECO:0000259" key="6">
    <source>
        <dbReference type="PROSITE" id="PS50110"/>
    </source>
</evidence>
<dbReference type="OrthoDB" id="9796655at2"/>
<dbReference type="RefSeq" id="WP_160622370.1">
    <property type="nucleotide sequence ID" value="NZ_CP028271.1"/>
</dbReference>
<dbReference type="KEGG" id="mint:C7M51_02813"/>
<dbReference type="InterPro" id="IPR001789">
    <property type="entry name" value="Sig_transdc_resp-reg_receiver"/>
</dbReference>
<evidence type="ECO:0000256" key="2">
    <source>
        <dbReference type="ARBA" id="ARBA00023012"/>
    </source>
</evidence>
<dbReference type="SUPFAM" id="SSF46894">
    <property type="entry name" value="C-terminal effector domain of the bipartite response regulators"/>
    <property type="match status" value="1"/>
</dbReference>
<dbReference type="InterPro" id="IPR000792">
    <property type="entry name" value="Tscrpt_reg_LuxR_C"/>
</dbReference>
<evidence type="ECO:0000313" key="7">
    <source>
        <dbReference type="EMBL" id="QHM72500.1"/>
    </source>
</evidence>
<dbReference type="PANTHER" id="PTHR43214">
    <property type="entry name" value="TWO-COMPONENT RESPONSE REGULATOR"/>
    <property type="match status" value="1"/>
</dbReference>
<dbReference type="Pfam" id="PF00072">
    <property type="entry name" value="Response_reg"/>
    <property type="match status" value="1"/>
</dbReference>
<organism evidence="7 8">
    <name type="scientific">Mixta intestinalis</name>
    <dbReference type="NCBI Taxonomy" id="1615494"/>
    <lineage>
        <taxon>Bacteria</taxon>
        <taxon>Pseudomonadati</taxon>
        <taxon>Pseudomonadota</taxon>
        <taxon>Gammaproteobacteria</taxon>
        <taxon>Enterobacterales</taxon>
        <taxon>Erwiniaceae</taxon>
        <taxon>Mixta</taxon>
    </lineage>
</organism>
<dbReference type="Proteomes" id="UP000464053">
    <property type="component" value="Chromosome"/>
</dbReference>
<dbReference type="InterPro" id="IPR058245">
    <property type="entry name" value="NreC/VraR/RcsB-like_REC"/>
</dbReference>
<keyword evidence="3" id="KW-0238">DNA-binding</keyword>
<name>A0A6P1Q0N4_9GAMM</name>
<keyword evidence="1 4" id="KW-0597">Phosphoprotein</keyword>
<evidence type="ECO:0000256" key="3">
    <source>
        <dbReference type="ARBA" id="ARBA00023125"/>
    </source>
</evidence>
<protein>
    <submittedName>
        <fullName evidence="7">Transcriptional regulatory protein RcsB</fullName>
    </submittedName>
</protein>
<dbReference type="SMART" id="SM00421">
    <property type="entry name" value="HTH_LUXR"/>
    <property type="match status" value="1"/>
</dbReference>
<dbReference type="Pfam" id="PF00196">
    <property type="entry name" value="GerE"/>
    <property type="match status" value="1"/>
</dbReference>
<gene>
    <name evidence="7" type="primary">rcsB_3</name>
    <name evidence="7" type="ORF">C7M51_02813</name>
</gene>
<evidence type="ECO:0000256" key="1">
    <source>
        <dbReference type="ARBA" id="ARBA00022553"/>
    </source>
</evidence>
<keyword evidence="2" id="KW-0902">Two-component regulatory system</keyword>
<dbReference type="CDD" id="cd06170">
    <property type="entry name" value="LuxR_C_like"/>
    <property type="match status" value="1"/>
</dbReference>
<evidence type="ECO:0000313" key="8">
    <source>
        <dbReference type="Proteomes" id="UP000464053"/>
    </source>
</evidence>
<reference evidence="7 8" key="1">
    <citation type="submission" date="2018-03" db="EMBL/GenBank/DDBJ databases">
        <title>Pantoea intestinalis SRCM103226 isolated form the mealworm.</title>
        <authorList>
            <person name="Jeong D.-Y."/>
            <person name="Kim J.W."/>
        </authorList>
    </citation>
    <scope>NUCLEOTIDE SEQUENCE [LARGE SCALE GENOMIC DNA]</scope>
    <source>
        <strain evidence="7 8">SRCM103226</strain>
    </source>
</reference>
<accession>A0A6P1Q0N4</accession>
<keyword evidence="8" id="KW-1185">Reference proteome</keyword>
<proteinExistence type="predicted"/>
<dbReference type="SMART" id="SM00448">
    <property type="entry name" value="REC"/>
    <property type="match status" value="1"/>
</dbReference>
<dbReference type="PROSITE" id="PS50110">
    <property type="entry name" value="RESPONSE_REGULATORY"/>
    <property type="match status" value="1"/>
</dbReference>
<sequence length="239" mass="26794">MTKTIAHPLRVALLDDHPMIRTAFEICIGAEPDMVLVSTFGSSQVLFNELPDLQLDVLVLDFLLGERELDGLALIKQLRNHFPRLNILISSAMESPAVVKMVLNAGVKGFIGKSQDMSEMIQAIRQVGQGRNWLSRDMAYEIEDLYVINEEARSGQAGTAQKGTLYERVKLLSPREVEVIRCFLNGMSVSQIAIKFKRSRKTVSGQKQSALRKLGLRSDSELFKYSNDLLSRPEAIERS</sequence>
<feature type="modified residue" description="4-aspartylphosphate" evidence="4">
    <location>
        <position position="61"/>
    </location>
</feature>
<dbReference type="InterPro" id="IPR039420">
    <property type="entry name" value="WalR-like"/>
</dbReference>
<evidence type="ECO:0000256" key="4">
    <source>
        <dbReference type="PROSITE-ProRule" id="PRU00169"/>
    </source>
</evidence>
<dbReference type="SUPFAM" id="SSF52172">
    <property type="entry name" value="CheY-like"/>
    <property type="match status" value="1"/>
</dbReference>
<feature type="domain" description="HTH luxR-type" evidence="5">
    <location>
        <begin position="165"/>
        <end position="230"/>
    </location>
</feature>
<dbReference type="InterPro" id="IPR016032">
    <property type="entry name" value="Sig_transdc_resp-reg_C-effctor"/>
</dbReference>
<feature type="domain" description="Response regulatory" evidence="6">
    <location>
        <begin position="10"/>
        <end position="128"/>
    </location>
</feature>
<dbReference type="GO" id="GO:0006355">
    <property type="term" value="P:regulation of DNA-templated transcription"/>
    <property type="evidence" value="ECO:0007669"/>
    <property type="project" value="InterPro"/>
</dbReference>
<dbReference type="GO" id="GO:0003677">
    <property type="term" value="F:DNA binding"/>
    <property type="evidence" value="ECO:0007669"/>
    <property type="project" value="UniProtKB-KW"/>
</dbReference>
<evidence type="ECO:0000259" key="5">
    <source>
        <dbReference type="PROSITE" id="PS50043"/>
    </source>
</evidence>
<dbReference type="EMBL" id="CP028271">
    <property type="protein sequence ID" value="QHM72500.1"/>
    <property type="molecule type" value="Genomic_DNA"/>
</dbReference>
<dbReference type="Gene3D" id="3.40.50.2300">
    <property type="match status" value="1"/>
</dbReference>
<dbReference type="InterPro" id="IPR011006">
    <property type="entry name" value="CheY-like_superfamily"/>
</dbReference>
<dbReference type="PROSITE" id="PS50043">
    <property type="entry name" value="HTH_LUXR_2"/>
    <property type="match status" value="1"/>
</dbReference>
<dbReference type="GO" id="GO:0000160">
    <property type="term" value="P:phosphorelay signal transduction system"/>
    <property type="evidence" value="ECO:0007669"/>
    <property type="project" value="InterPro"/>
</dbReference>
<dbReference type="CDD" id="cd17535">
    <property type="entry name" value="REC_NarL-like"/>
    <property type="match status" value="1"/>
</dbReference>
<dbReference type="PANTHER" id="PTHR43214:SF17">
    <property type="entry name" value="TRANSCRIPTIONAL REGULATORY PROTEIN RCSB"/>
    <property type="match status" value="1"/>
</dbReference>